<accession>A0A4Y3WGC7</accession>
<evidence type="ECO:0000259" key="1">
    <source>
        <dbReference type="Pfam" id="PF17775"/>
    </source>
</evidence>
<dbReference type="SUPFAM" id="SSF54427">
    <property type="entry name" value="NTF2-like"/>
    <property type="match status" value="1"/>
</dbReference>
<dbReference type="RefSeq" id="WP_141276394.1">
    <property type="nucleotide sequence ID" value="NZ_BAAARZ010000002.1"/>
</dbReference>
<keyword evidence="3" id="KW-1185">Reference proteome</keyword>
<dbReference type="Gene3D" id="3.10.450.50">
    <property type="match status" value="1"/>
</dbReference>
<evidence type="ECO:0000313" key="3">
    <source>
        <dbReference type="Proteomes" id="UP000320338"/>
    </source>
</evidence>
<dbReference type="InterPro" id="IPR048469">
    <property type="entry name" value="YchJ-like_M"/>
</dbReference>
<reference evidence="2 3" key="1">
    <citation type="submission" date="2019-06" db="EMBL/GenBank/DDBJ databases">
        <title>Whole genome shotgun sequence of Pseudonocardia hydrocarbonoxydans NBRC 14498.</title>
        <authorList>
            <person name="Hosoyama A."/>
            <person name="Uohara A."/>
            <person name="Ohji S."/>
            <person name="Ichikawa N."/>
        </authorList>
    </citation>
    <scope>NUCLEOTIDE SEQUENCE [LARGE SCALE GENOMIC DNA]</scope>
    <source>
        <strain evidence="2 3">NBRC 14498</strain>
    </source>
</reference>
<gene>
    <name evidence="2" type="ORF">PHY01_03350</name>
</gene>
<comment type="caution">
    <text evidence="2">The sequence shown here is derived from an EMBL/GenBank/DDBJ whole genome shotgun (WGS) entry which is preliminary data.</text>
</comment>
<dbReference type="EMBL" id="BJNG01000003">
    <property type="protein sequence ID" value="GEC18052.1"/>
    <property type="molecule type" value="Genomic_DNA"/>
</dbReference>
<organism evidence="2 3">
    <name type="scientific">Pseudonocardia hydrocarbonoxydans</name>
    <dbReference type="NCBI Taxonomy" id="76726"/>
    <lineage>
        <taxon>Bacteria</taxon>
        <taxon>Bacillati</taxon>
        <taxon>Actinomycetota</taxon>
        <taxon>Actinomycetes</taxon>
        <taxon>Pseudonocardiales</taxon>
        <taxon>Pseudonocardiaceae</taxon>
        <taxon>Pseudonocardia</taxon>
    </lineage>
</organism>
<dbReference type="AlphaFoldDB" id="A0A4Y3WGC7"/>
<evidence type="ECO:0000313" key="2">
    <source>
        <dbReference type="EMBL" id="GEC18052.1"/>
    </source>
</evidence>
<sequence>MRRILPQPAGETARVSTCPCGLPASYDACCGRYHRDGGAPTAEALMRSRYSAFVVGDAAYLHATWDPDTRPRRVTVDPGTRWTRLEVLDRTGGGLFESAGTVGFRAHHDGGVVAEDSRFRRVAGRWVYVGPA</sequence>
<protein>
    <submittedName>
        <fullName evidence="2">UPF0225 protein</fullName>
    </submittedName>
</protein>
<name>A0A4Y3WGC7_9PSEU</name>
<dbReference type="Pfam" id="PF17775">
    <property type="entry name" value="YchJ_M-like"/>
    <property type="match status" value="1"/>
</dbReference>
<dbReference type="OrthoDB" id="21421at2"/>
<dbReference type="Proteomes" id="UP000320338">
    <property type="component" value="Unassembled WGS sequence"/>
</dbReference>
<feature type="domain" description="YchJ-like middle NTF2-like" evidence="1">
    <location>
        <begin position="41"/>
        <end position="129"/>
    </location>
</feature>
<dbReference type="InterPro" id="IPR032710">
    <property type="entry name" value="NTF2-like_dom_sf"/>
</dbReference>
<proteinExistence type="predicted"/>